<reference evidence="8" key="1">
    <citation type="submission" date="2011-11" db="EMBL/GenBank/DDBJ databases">
        <title>Complete sequence of Desulfosporosinus orientis DSM 765.</title>
        <authorList>
            <person name="Lucas S."/>
            <person name="Han J."/>
            <person name="Lapidus A."/>
            <person name="Cheng J.-F."/>
            <person name="Goodwin L."/>
            <person name="Pitluck S."/>
            <person name="Peters L."/>
            <person name="Ovchinnikova G."/>
            <person name="Teshima H."/>
            <person name="Detter J.C."/>
            <person name="Han C."/>
            <person name="Tapia R."/>
            <person name="Land M."/>
            <person name="Hauser L."/>
            <person name="Kyrpides N."/>
            <person name="Ivanova N."/>
            <person name="Pagani I."/>
            <person name="Pester M."/>
            <person name="Spring S."/>
            <person name="Ollivier B."/>
            <person name="Rattei T."/>
            <person name="Klenk H.-P."/>
            <person name="Wagner M."/>
            <person name="Loy A."/>
            <person name="Woyke T."/>
        </authorList>
    </citation>
    <scope>NUCLEOTIDE SEQUENCE [LARGE SCALE GENOMIC DNA]</scope>
    <source>
        <strain evidence="8">ATCC 19365 / DSM 765 / NCIMB 8382 / VKM B-1628</strain>
    </source>
</reference>
<dbReference type="Gene3D" id="1.10.8.60">
    <property type="match status" value="1"/>
</dbReference>
<dbReference type="PANTHER" id="PTHR32071:SF57">
    <property type="entry name" value="C4-DICARBOXYLATE TRANSPORT TRANSCRIPTIONAL REGULATORY PROTEIN DCTD"/>
    <property type="match status" value="1"/>
</dbReference>
<dbReference type="AlphaFoldDB" id="G7W5U4"/>
<feature type="domain" description="Sigma-54 factor interaction" evidence="6">
    <location>
        <begin position="278"/>
        <end position="508"/>
    </location>
</feature>
<evidence type="ECO:0000313" key="8">
    <source>
        <dbReference type="Proteomes" id="UP000006346"/>
    </source>
</evidence>
<dbReference type="OrthoDB" id="9803970at2"/>
<dbReference type="GO" id="GO:0006355">
    <property type="term" value="P:regulation of DNA-templated transcription"/>
    <property type="evidence" value="ECO:0007669"/>
    <property type="project" value="InterPro"/>
</dbReference>
<dbReference type="SUPFAM" id="SSF46689">
    <property type="entry name" value="Homeodomain-like"/>
    <property type="match status" value="1"/>
</dbReference>
<dbReference type="Gene3D" id="3.40.50.300">
    <property type="entry name" value="P-loop containing nucleotide triphosphate hydrolases"/>
    <property type="match status" value="1"/>
</dbReference>
<keyword evidence="5" id="KW-0804">Transcription</keyword>
<evidence type="ECO:0000256" key="1">
    <source>
        <dbReference type="ARBA" id="ARBA00022741"/>
    </source>
</evidence>
<gene>
    <name evidence="7" type="ordered locus">Desor_1371</name>
</gene>
<dbReference type="EMBL" id="CP003108">
    <property type="protein sequence ID" value="AET67032.1"/>
    <property type="molecule type" value="Genomic_DNA"/>
</dbReference>
<dbReference type="GO" id="GO:0005524">
    <property type="term" value="F:ATP binding"/>
    <property type="evidence" value="ECO:0007669"/>
    <property type="project" value="UniProtKB-KW"/>
</dbReference>
<keyword evidence="1" id="KW-0547">Nucleotide-binding</keyword>
<dbReference type="Pfam" id="PF00158">
    <property type="entry name" value="Sigma54_activat"/>
    <property type="match status" value="1"/>
</dbReference>
<accession>G7W5U4</accession>
<evidence type="ECO:0000256" key="5">
    <source>
        <dbReference type="ARBA" id="ARBA00023163"/>
    </source>
</evidence>
<dbReference type="InterPro" id="IPR029016">
    <property type="entry name" value="GAF-like_dom_sf"/>
</dbReference>
<protein>
    <submittedName>
        <fullName evidence="7">Transcriptional regulator containing PAS, AAA-type ATPase, and DNA-binding domains</fullName>
    </submittedName>
</protein>
<dbReference type="InterPro" id="IPR058031">
    <property type="entry name" value="AAA_lid_NorR"/>
</dbReference>
<dbReference type="PROSITE" id="PS50045">
    <property type="entry name" value="SIGMA54_INTERACT_4"/>
    <property type="match status" value="1"/>
</dbReference>
<proteinExistence type="predicted"/>
<keyword evidence="4 7" id="KW-0238">DNA-binding</keyword>
<dbReference type="InterPro" id="IPR025662">
    <property type="entry name" value="Sigma_54_int_dom_ATP-bd_1"/>
</dbReference>
<dbReference type="Gene3D" id="3.30.450.20">
    <property type="entry name" value="PAS domain"/>
    <property type="match status" value="1"/>
</dbReference>
<dbReference type="InterPro" id="IPR025943">
    <property type="entry name" value="Sigma_54_int_dom_ATP-bd_2"/>
</dbReference>
<keyword evidence="2" id="KW-0067">ATP-binding</keyword>
<dbReference type="InterPro" id="IPR027417">
    <property type="entry name" value="P-loop_NTPase"/>
</dbReference>
<dbReference type="InterPro" id="IPR002197">
    <property type="entry name" value="HTH_Fis"/>
</dbReference>
<dbReference type="InterPro" id="IPR003593">
    <property type="entry name" value="AAA+_ATPase"/>
</dbReference>
<dbReference type="CDD" id="cd00009">
    <property type="entry name" value="AAA"/>
    <property type="match status" value="1"/>
</dbReference>
<dbReference type="PANTHER" id="PTHR32071">
    <property type="entry name" value="TRANSCRIPTIONAL REGULATORY PROTEIN"/>
    <property type="match status" value="1"/>
</dbReference>
<dbReference type="Proteomes" id="UP000006346">
    <property type="component" value="Chromosome"/>
</dbReference>
<dbReference type="SMART" id="SM00382">
    <property type="entry name" value="AAA"/>
    <property type="match status" value="1"/>
</dbReference>
<dbReference type="PROSITE" id="PS00675">
    <property type="entry name" value="SIGMA54_INTERACT_1"/>
    <property type="match status" value="1"/>
</dbReference>
<evidence type="ECO:0000259" key="6">
    <source>
        <dbReference type="PROSITE" id="PS50045"/>
    </source>
</evidence>
<dbReference type="HOGENOM" id="CLU_000445_8_1_9"/>
<dbReference type="Pfam" id="PF25601">
    <property type="entry name" value="AAA_lid_14"/>
    <property type="match status" value="1"/>
</dbReference>
<dbReference type="Gene3D" id="1.10.10.60">
    <property type="entry name" value="Homeodomain-like"/>
    <property type="match status" value="1"/>
</dbReference>
<name>G7W5U4_DESOD</name>
<dbReference type="Pfam" id="PF02954">
    <property type="entry name" value="HTH_8"/>
    <property type="match status" value="1"/>
</dbReference>
<dbReference type="GO" id="GO:0043565">
    <property type="term" value="F:sequence-specific DNA binding"/>
    <property type="evidence" value="ECO:0007669"/>
    <property type="project" value="InterPro"/>
</dbReference>
<evidence type="ECO:0000256" key="4">
    <source>
        <dbReference type="ARBA" id="ARBA00023125"/>
    </source>
</evidence>
<dbReference type="InterPro" id="IPR009057">
    <property type="entry name" value="Homeodomain-like_sf"/>
</dbReference>
<evidence type="ECO:0000256" key="2">
    <source>
        <dbReference type="ARBA" id="ARBA00022840"/>
    </source>
</evidence>
<keyword evidence="3" id="KW-0805">Transcription regulation</keyword>
<dbReference type="RefSeq" id="WP_014183851.1">
    <property type="nucleotide sequence ID" value="NC_016584.1"/>
</dbReference>
<dbReference type="PROSITE" id="PS00688">
    <property type="entry name" value="SIGMA54_INTERACT_3"/>
    <property type="match status" value="1"/>
</dbReference>
<evidence type="ECO:0000256" key="3">
    <source>
        <dbReference type="ARBA" id="ARBA00023015"/>
    </source>
</evidence>
<dbReference type="STRING" id="768706.Desor_1371"/>
<dbReference type="eggNOG" id="COG3829">
    <property type="taxonomic scope" value="Bacteria"/>
</dbReference>
<dbReference type="SUPFAM" id="SSF55781">
    <property type="entry name" value="GAF domain-like"/>
    <property type="match status" value="1"/>
</dbReference>
<evidence type="ECO:0000313" key="7">
    <source>
        <dbReference type="EMBL" id="AET67032.1"/>
    </source>
</evidence>
<dbReference type="InterPro" id="IPR002078">
    <property type="entry name" value="Sigma_54_int"/>
</dbReference>
<organism evidence="7 8">
    <name type="scientific">Desulfosporosinus orientis (strain ATCC 19365 / DSM 765 / NCIMB 8382 / VKM B-1628 / Singapore I)</name>
    <name type="common">Desulfotomaculum orientis</name>
    <dbReference type="NCBI Taxonomy" id="768706"/>
    <lineage>
        <taxon>Bacteria</taxon>
        <taxon>Bacillati</taxon>
        <taxon>Bacillota</taxon>
        <taxon>Clostridia</taxon>
        <taxon>Eubacteriales</taxon>
        <taxon>Desulfitobacteriaceae</taxon>
        <taxon>Desulfosporosinus</taxon>
    </lineage>
</organism>
<dbReference type="PATRIC" id="fig|768706.3.peg.1358"/>
<dbReference type="PROSITE" id="PS00676">
    <property type="entry name" value="SIGMA54_INTERACT_2"/>
    <property type="match status" value="1"/>
</dbReference>
<dbReference type="KEGG" id="dor:Desor_1371"/>
<keyword evidence="8" id="KW-1185">Reference proteome</keyword>
<dbReference type="FunFam" id="3.40.50.300:FF:000006">
    <property type="entry name" value="DNA-binding transcriptional regulator NtrC"/>
    <property type="match status" value="1"/>
</dbReference>
<sequence length="591" mass="66167">MLYYLRDIKSTVQQTADAIAAALKIEVEIADVDLIRVAGTGKYRSQCGSPMMDGFVYQHVMKTGIPVIIDNPGFNELCQPCSRKGNCMEFAEVAIPIRVDDKIIGVIGLVSFDEEQTQRLLDNKQSLLLFLEKMADLLVGKAAEIQQNHDREVLTSQLVTVLNLLRDGILLVNDQQQVTHHNTLAGKLLDIEAQPEQALYLYHLLDNKKLWLAVERGETFSGNIQGKRVATQLYCDVMPIKKHGTIEGAVITLRDFQQIKKLVKAATVNDIETHFSQIVGDSRKMKELKAMALHVAPSKATLLIQGESGTGKELLARAIHQSSKRKGHAFIAINCGAIPENLLESELFGYEEGSFTGAKRGGKLGKFELAHNGTLFLDEIGDMPLHLQVKILRVLQERRVERIGSNRSIPVDVRVIAATHRDLENMVKTGEFREDLYYRLNVIPLTIPPLRERLEDVPILTQFYLDYYSVVTDRSVSGITPEAIEILSRYHWPGNVRELGNVIEYCVTMVAGGMITADTMPQRIKVEQEAEMQNPSSLNLKVLERETIKKALTLINAEGHKEDAAKLLGISRASLYRKIKEYGIGENRTFS</sequence>
<reference evidence="7 8" key="2">
    <citation type="journal article" date="2012" name="J. Bacteriol.">
        <title>Complete genome sequences of Desulfosporosinus orientis DSM765T, Desulfosporosinus youngiae DSM17734T, Desulfosporosinus meridiei DSM13257T, and Desulfosporosinus acidiphilus DSM22704T.</title>
        <authorList>
            <person name="Pester M."/>
            <person name="Brambilla E."/>
            <person name="Alazard D."/>
            <person name="Rattei T."/>
            <person name="Weinmaier T."/>
            <person name="Han J."/>
            <person name="Lucas S."/>
            <person name="Lapidus A."/>
            <person name="Cheng J.F."/>
            <person name="Goodwin L."/>
            <person name="Pitluck S."/>
            <person name="Peters L."/>
            <person name="Ovchinnikova G."/>
            <person name="Teshima H."/>
            <person name="Detter J.C."/>
            <person name="Han C.S."/>
            <person name="Tapia R."/>
            <person name="Land M.L."/>
            <person name="Hauser L."/>
            <person name="Kyrpides N.C."/>
            <person name="Ivanova N.N."/>
            <person name="Pagani I."/>
            <person name="Huntmann M."/>
            <person name="Wei C.L."/>
            <person name="Davenport K.W."/>
            <person name="Daligault H."/>
            <person name="Chain P.S."/>
            <person name="Chen A."/>
            <person name="Mavromatis K."/>
            <person name="Markowitz V."/>
            <person name="Szeto E."/>
            <person name="Mikhailova N."/>
            <person name="Pati A."/>
            <person name="Wagner M."/>
            <person name="Woyke T."/>
            <person name="Ollivier B."/>
            <person name="Klenk H.P."/>
            <person name="Spring S."/>
            <person name="Loy A."/>
        </authorList>
    </citation>
    <scope>NUCLEOTIDE SEQUENCE [LARGE SCALE GENOMIC DNA]</scope>
    <source>
        <strain evidence="8">ATCC 19365 / DSM 765 / NCIMB 8382 / VKM B-1628</strain>
    </source>
</reference>
<dbReference type="Gene3D" id="3.30.450.40">
    <property type="match status" value="1"/>
</dbReference>
<dbReference type="InterPro" id="IPR025944">
    <property type="entry name" value="Sigma_54_int_dom_CS"/>
</dbReference>
<dbReference type="SUPFAM" id="SSF52540">
    <property type="entry name" value="P-loop containing nucleoside triphosphate hydrolases"/>
    <property type="match status" value="1"/>
</dbReference>